<dbReference type="SUPFAM" id="SSF57802">
    <property type="entry name" value="Rubredoxin-like"/>
    <property type="match status" value="1"/>
</dbReference>
<dbReference type="Gene3D" id="2.20.28.10">
    <property type="match status" value="1"/>
</dbReference>
<evidence type="ECO:0000313" key="3">
    <source>
        <dbReference type="EMBL" id="OGC45436.1"/>
    </source>
</evidence>
<accession>A0A1F4UKJ9</accession>
<evidence type="ECO:0000259" key="2">
    <source>
        <dbReference type="Pfam" id="PF21349"/>
    </source>
</evidence>
<dbReference type="Proteomes" id="UP000178631">
    <property type="component" value="Unassembled WGS sequence"/>
</dbReference>
<name>A0A1F4UKJ9_9BACT</name>
<organism evidence="3 4">
    <name type="scientific">candidate division WS6 bacterium RIFOXYC1_FULL_33_10</name>
    <dbReference type="NCBI Taxonomy" id="1802606"/>
    <lineage>
        <taxon>Bacteria</taxon>
        <taxon>Candidatus Dojkabacteria</taxon>
    </lineage>
</organism>
<comment type="caution">
    <text evidence="3">The sequence shown here is derived from an EMBL/GenBank/DDBJ whole genome shotgun (WGS) entry which is preliminary data.</text>
</comment>
<dbReference type="EMBL" id="MEUP01000071">
    <property type="protein sequence ID" value="OGC45436.1"/>
    <property type="molecule type" value="Genomic_DNA"/>
</dbReference>
<gene>
    <name evidence="3" type="ORF">A3J98_03055</name>
</gene>
<reference evidence="3 4" key="1">
    <citation type="journal article" date="2016" name="Nat. Commun.">
        <title>Thousands of microbial genomes shed light on interconnected biogeochemical processes in an aquifer system.</title>
        <authorList>
            <person name="Anantharaman K."/>
            <person name="Brown C.T."/>
            <person name="Hug L.A."/>
            <person name="Sharon I."/>
            <person name="Castelle C.J."/>
            <person name="Probst A.J."/>
            <person name="Thomas B.C."/>
            <person name="Singh A."/>
            <person name="Wilkins M.J."/>
            <person name="Karaoz U."/>
            <person name="Brodie E.L."/>
            <person name="Williams K.H."/>
            <person name="Hubbard S.S."/>
            <person name="Banfield J.F."/>
        </authorList>
    </citation>
    <scope>NUCLEOTIDE SEQUENCE [LARGE SCALE GENOMIC DNA]</scope>
</reference>
<evidence type="ECO:0000256" key="1">
    <source>
        <dbReference type="SAM" id="MobiDB-lite"/>
    </source>
</evidence>
<dbReference type="InterPro" id="IPR048574">
    <property type="entry name" value="RUBY_RBDX"/>
</dbReference>
<feature type="domain" description="Rubrerythrin rubredoxin-like" evidence="2">
    <location>
        <begin position="43"/>
        <end position="66"/>
    </location>
</feature>
<protein>
    <recommendedName>
        <fullName evidence="2">Rubrerythrin rubredoxin-like domain-containing protein</fullName>
    </recommendedName>
</protein>
<dbReference type="Pfam" id="PF21349">
    <property type="entry name" value="RUBY_RBDX"/>
    <property type="match status" value="1"/>
</dbReference>
<dbReference type="AlphaFoldDB" id="A0A1F4UKJ9"/>
<feature type="region of interest" description="Disordered" evidence="1">
    <location>
        <begin position="1"/>
        <end position="25"/>
    </location>
</feature>
<evidence type="ECO:0000313" key="4">
    <source>
        <dbReference type="Proteomes" id="UP000178631"/>
    </source>
</evidence>
<sequence length="76" mass="8584">MEDISKGSTNTPVTDDTTKPVQDTQVIEQATNPEDLDSMWLRWKCLNCGFVYEGVQELKKCPKCGNENPDLFTDVD</sequence>
<proteinExistence type="predicted"/>